<feature type="transmembrane region" description="Helical" evidence="7">
    <location>
        <begin position="390"/>
        <end position="407"/>
    </location>
</feature>
<dbReference type="RefSeq" id="WP_041353456.1">
    <property type="nucleotide sequence ID" value="NZ_QICQ01000005.1"/>
</dbReference>
<proteinExistence type="inferred from homology"/>
<dbReference type="InterPro" id="IPR050833">
    <property type="entry name" value="Poly_Biosynth_Transport"/>
</dbReference>
<evidence type="ECO:0000256" key="3">
    <source>
        <dbReference type="ARBA" id="ARBA00022475"/>
    </source>
</evidence>
<evidence type="ECO:0000256" key="6">
    <source>
        <dbReference type="ARBA" id="ARBA00023136"/>
    </source>
</evidence>
<dbReference type="EMBL" id="QICQ01000005">
    <property type="protein sequence ID" value="PXV83467.1"/>
    <property type="molecule type" value="Genomic_DNA"/>
</dbReference>
<feature type="transmembrane region" description="Helical" evidence="7">
    <location>
        <begin position="177"/>
        <end position="202"/>
    </location>
</feature>
<keyword evidence="3" id="KW-1003">Cell membrane</keyword>
<keyword evidence="9" id="KW-1185">Reference proteome</keyword>
<feature type="transmembrane region" description="Helical" evidence="7">
    <location>
        <begin position="50"/>
        <end position="74"/>
    </location>
</feature>
<feature type="transmembrane region" description="Helical" evidence="7">
    <location>
        <begin position="151"/>
        <end position="171"/>
    </location>
</feature>
<organism evidence="8 9">
    <name type="scientific">Nitrosomonas eutropha</name>
    <dbReference type="NCBI Taxonomy" id="916"/>
    <lineage>
        <taxon>Bacteria</taxon>
        <taxon>Pseudomonadati</taxon>
        <taxon>Pseudomonadota</taxon>
        <taxon>Betaproteobacteria</taxon>
        <taxon>Nitrosomonadales</taxon>
        <taxon>Nitrosomonadaceae</taxon>
        <taxon>Nitrosomonas</taxon>
    </lineage>
</organism>
<reference evidence="8 9" key="1">
    <citation type="submission" date="2018-04" db="EMBL/GenBank/DDBJ databases">
        <title>Active sludge and wastewater microbial communities from Klosterneuburg, Austria.</title>
        <authorList>
            <person name="Wagner M."/>
        </authorList>
    </citation>
    <scope>NUCLEOTIDE SEQUENCE [LARGE SCALE GENOMIC DNA]</scope>
    <source>
        <strain evidence="8 9">Nm 57</strain>
    </source>
</reference>
<feature type="transmembrane region" description="Helical" evidence="7">
    <location>
        <begin position="419"/>
        <end position="443"/>
    </location>
</feature>
<evidence type="ECO:0000256" key="1">
    <source>
        <dbReference type="ARBA" id="ARBA00004651"/>
    </source>
</evidence>
<comment type="caution">
    <text evidence="8">The sequence shown here is derived from an EMBL/GenBank/DDBJ whole genome shotgun (WGS) entry which is preliminary data.</text>
</comment>
<evidence type="ECO:0000256" key="2">
    <source>
        <dbReference type="ARBA" id="ARBA00007430"/>
    </source>
</evidence>
<feature type="transmembrane region" description="Helical" evidence="7">
    <location>
        <begin position="325"/>
        <end position="344"/>
    </location>
</feature>
<feature type="transmembrane region" description="Helical" evidence="7">
    <location>
        <begin position="294"/>
        <end position="313"/>
    </location>
</feature>
<keyword evidence="5 7" id="KW-1133">Transmembrane helix</keyword>
<feature type="transmembrane region" description="Helical" evidence="7">
    <location>
        <begin position="365"/>
        <end position="384"/>
    </location>
</feature>
<accession>A0ABX5M8W6</accession>
<keyword evidence="6 7" id="KW-0472">Membrane</keyword>
<evidence type="ECO:0000256" key="7">
    <source>
        <dbReference type="SAM" id="Phobius"/>
    </source>
</evidence>
<evidence type="ECO:0000313" key="8">
    <source>
        <dbReference type="EMBL" id="PXV83467.1"/>
    </source>
</evidence>
<sequence>MGNSHHMTTVREQVLTGLKWTAGGKLGAQVITWAITLVVMRLLTPEDYGLLAMASVFVAFMLMLSEAGLGPALIQKQDLDETALRSVFAIVIIANISLLLLLNLLSPFIAAFFDEERLILILHVLSLQFLLTIFGTLPSVQLYRQLKFRSLSLISFLTTIVGSILTLILAFAQFGVWALVLGNLFAGILSVIAMNVVAPLHFFPKFSVAGMRNLLSFGGNVTLSRLLWFFYTQADIAIIGKLLGKETLGVYSIAMQLASLPVQRISAIINQVAFPVFSRIQDNREQFSSFILKAARMLSLVAFPILWGISSIADEIVQLFLGEKWHNAILPLQLLALMMPLRMIANFLPSAVDALGRPDVTMRNVLLASIVMPIAFLIGCNWGLEGVALSWVIAYPLVFFINIQRMLRVIELRLSDFFYAMMPAMGTTIGMYLAVRATATLLANNIDQWTKLLILITTGVLIYTSLTLLFNKRGYREVVDLIRR</sequence>
<dbReference type="CDD" id="cd13127">
    <property type="entry name" value="MATE_tuaB_like"/>
    <property type="match status" value="1"/>
</dbReference>
<dbReference type="PANTHER" id="PTHR30250">
    <property type="entry name" value="PST FAMILY PREDICTED COLANIC ACID TRANSPORTER"/>
    <property type="match status" value="1"/>
</dbReference>
<comment type="subcellular location">
    <subcellularLocation>
        <location evidence="1">Cell membrane</location>
        <topology evidence="1">Multi-pass membrane protein</topology>
    </subcellularLocation>
</comment>
<name>A0ABX5M8W6_9PROT</name>
<gene>
    <name evidence="8" type="ORF">C8R14_10572</name>
</gene>
<dbReference type="Pfam" id="PF13440">
    <property type="entry name" value="Polysacc_synt_3"/>
    <property type="match status" value="1"/>
</dbReference>
<feature type="transmembrane region" description="Helical" evidence="7">
    <location>
        <begin position="86"/>
        <end position="113"/>
    </location>
</feature>
<feature type="transmembrane region" description="Helical" evidence="7">
    <location>
        <begin position="449"/>
        <end position="470"/>
    </location>
</feature>
<feature type="transmembrane region" description="Helical" evidence="7">
    <location>
        <begin position="119"/>
        <end position="139"/>
    </location>
</feature>
<protein>
    <submittedName>
        <fullName evidence="8">O-antigen/teichoic acid export membrane protein</fullName>
    </submittedName>
</protein>
<comment type="similarity">
    <text evidence="2">Belongs to the polysaccharide synthase family.</text>
</comment>
<feature type="transmembrane region" description="Helical" evidence="7">
    <location>
        <begin position="26"/>
        <end position="44"/>
    </location>
</feature>
<evidence type="ECO:0000313" key="9">
    <source>
        <dbReference type="Proteomes" id="UP000247780"/>
    </source>
</evidence>
<keyword evidence="4 7" id="KW-0812">Transmembrane</keyword>
<evidence type="ECO:0000256" key="5">
    <source>
        <dbReference type="ARBA" id="ARBA00022989"/>
    </source>
</evidence>
<evidence type="ECO:0000256" key="4">
    <source>
        <dbReference type="ARBA" id="ARBA00022692"/>
    </source>
</evidence>
<dbReference type="PANTHER" id="PTHR30250:SF10">
    <property type="entry name" value="LIPOPOLYSACCHARIDE BIOSYNTHESIS PROTEIN WZXC"/>
    <property type="match status" value="1"/>
</dbReference>
<dbReference type="Proteomes" id="UP000247780">
    <property type="component" value="Unassembled WGS sequence"/>
</dbReference>